<dbReference type="EMBL" id="LFQU01000003">
    <property type="protein sequence ID" value="KOO69413.1"/>
    <property type="molecule type" value="Genomic_DNA"/>
</dbReference>
<sequence length="247" mass="27218">MKKGSIILSFHAYGLILPVMKKLLIILFLCVSAVSVYAQEDRRHIAVTDTIGGSDMMPQNEIIGSADGPTHVYLQDGDFGLGMPQTDSLHLPAFDSLGRMYVNMYPLDWCGAYNWDLHKGLNVNLGASVFASFGKGAWRGSGFGQNIAAMYAIPVNNKLSIAVGGYLNHLYWTSDSYMDAGLNAVIGYKFDEHWEGYIYGQKSLSNKRMPYPLYDIGNIGDRIGAAVKYNFSPSFSIQVAVEGRTMK</sequence>
<reference evidence="1 2" key="1">
    <citation type="submission" date="2015-06" db="EMBL/GenBank/DDBJ databases">
        <title>Prevotella sp. 109, sp. nov., a novel member of the family Prevotellaceae isolated from human faeces.</title>
        <authorList>
            <person name="Shkoporov A.N."/>
            <person name="Chaplin A.V."/>
            <person name="Kafarskaia L.I."/>
            <person name="Efimov B.A."/>
        </authorList>
    </citation>
    <scope>NUCLEOTIDE SEQUENCE [LARGE SCALE GENOMIC DNA]</scope>
    <source>
        <strain evidence="1 2">109</strain>
    </source>
</reference>
<accession>A0A8E1USS5</accession>
<gene>
    <name evidence="1" type="ORF">ACU52_02885</name>
</gene>
<dbReference type="Proteomes" id="UP000036951">
    <property type="component" value="Unassembled WGS sequence"/>
</dbReference>
<protein>
    <submittedName>
        <fullName evidence="1">Uncharacterized protein</fullName>
    </submittedName>
</protein>
<keyword evidence="2" id="KW-1185">Reference proteome</keyword>
<dbReference type="AlphaFoldDB" id="A0A8E1USS5"/>
<comment type="caution">
    <text evidence="1">The sequence shown here is derived from an EMBL/GenBank/DDBJ whole genome shotgun (WGS) entry which is preliminary data.</text>
</comment>
<proteinExistence type="predicted"/>
<organism evidence="1 2">
    <name type="scientific">Xylanibacter rarus</name>
    <dbReference type="NCBI Taxonomy" id="1676614"/>
    <lineage>
        <taxon>Bacteria</taxon>
        <taxon>Pseudomonadati</taxon>
        <taxon>Bacteroidota</taxon>
        <taxon>Bacteroidia</taxon>
        <taxon>Bacteroidales</taxon>
        <taxon>Prevotellaceae</taxon>
        <taxon>Xylanibacter</taxon>
    </lineage>
</organism>
<evidence type="ECO:0000313" key="2">
    <source>
        <dbReference type="Proteomes" id="UP000036951"/>
    </source>
</evidence>
<evidence type="ECO:0000313" key="1">
    <source>
        <dbReference type="EMBL" id="KOO69413.1"/>
    </source>
</evidence>
<name>A0A8E1USS5_9BACT</name>
<dbReference type="OrthoDB" id="1025741at2"/>